<keyword evidence="3" id="KW-0472">Membrane</keyword>
<feature type="domain" description="CRAL/TRIO N-terminal" evidence="4">
    <location>
        <begin position="50"/>
        <end position="75"/>
    </location>
</feature>
<dbReference type="Bgee" id="ENSAMXG00000036593">
    <property type="expression patterns" value="Expressed in brain and 1 other cell type or tissue"/>
</dbReference>
<name>A0A3B1J7S0_ASTMX</name>
<dbReference type="Gene3D" id="1.10.8.20">
    <property type="entry name" value="N-terminal domain of phosphatidylinositol transfer protein sec14p"/>
    <property type="match status" value="1"/>
</dbReference>
<dbReference type="GO" id="GO:0007040">
    <property type="term" value="P:lysosome organization"/>
    <property type="evidence" value="ECO:0007669"/>
    <property type="project" value="TreeGrafter"/>
</dbReference>
<keyword evidence="6" id="KW-1185">Reference proteome</keyword>
<dbReference type="Ensembl" id="ENSAMXT00000039189.1">
    <property type="protein sequence ID" value="ENSAMXP00000038347.1"/>
    <property type="gene ID" value="ENSAMXG00000036593.1"/>
</dbReference>
<reference evidence="5" key="4">
    <citation type="submission" date="2025-09" db="UniProtKB">
        <authorList>
            <consortium name="Ensembl"/>
        </authorList>
    </citation>
    <scope>IDENTIFICATION</scope>
</reference>
<evidence type="ECO:0000259" key="4">
    <source>
        <dbReference type="SMART" id="SM01100"/>
    </source>
</evidence>
<dbReference type="GO" id="GO:0030136">
    <property type="term" value="C:clathrin-coated vesicle"/>
    <property type="evidence" value="ECO:0007669"/>
    <property type="project" value="TreeGrafter"/>
</dbReference>
<dbReference type="SMART" id="SM01100">
    <property type="entry name" value="CRAL_TRIO_N"/>
    <property type="match status" value="1"/>
</dbReference>
<dbReference type="GO" id="GO:1902936">
    <property type="term" value="F:phosphatidylinositol bisphosphate binding"/>
    <property type="evidence" value="ECO:0007669"/>
    <property type="project" value="TreeGrafter"/>
</dbReference>
<dbReference type="AlphaFoldDB" id="A0A3B1J7S0"/>
<proteinExistence type="predicted"/>
<sequence>MTHLQAGLSPETLEKAKVELKENPDTLHQDIQEVRDMIITRPDIGFLRTDDAFILRFLRARKFNHFEAFRLLAQYFEYRQQNLDMFKNLKATDPGIKQALKDGFPGVLSNLDRHGRKILVLFAANWDQSR</sequence>
<dbReference type="InParanoid" id="A0A3B1J7S0"/>
<dbReference type="GO" id="GO:0016020">
    <property type="term" value="C:membrane"/>
    <property type="evidence" value="ECO:0007669"/>
    <property type="project" value="TreeGrafter"/>
</dbReference>
<dbReference type="PANTHER" id="PTHR10174:SF73">
    <property type="entry name" value="CLAVESIN-2"/>
    <property type="match status" value="1"/>
</dbReference>
<protein>
    <submittedName>
        <fullName evidence="5">Clavesin 2</fullName>
    </submittedName>
</protein>
<evidence type="ECO:0000313" key="5">
    <source>
        <dbReference type="Ensembl" id="ENSAMXP00000038347.1"/>
    </source>
</evidence>
<dbReference type="GO" id="GO:0005802">
    <property type="term" value="C:trans-Golgi network"/>
    <property type="evidence" value="ECO:0007669"/>
    <property type="project" value="TreeGrafter"/>
</dbReference>
<reference evidence="6" key="2">
    <citation type="journal article" date="2014" name="Nat. Commun.">
        <title>The cavefish genome reveals candidate genes for eye loss.</title>
        <authorList>
            <person name="McGaugh S.E."/>
            <person name="Gross J.B."/>
            <person name="Aken B."/>
            <person name="Blin M."/>
            <person name="Borowsky R."/>
            <person name="Chalopin D."/>
            <person name="Hinaux H."/>
            <person name="Jeffery W.R."/>
            <person name="Keene A."/>
            <person name="Ma L."/>
            <person name="Minx P."/>
            <person name="Murphy D."/>
            <person name="O'Quin K.E."/>
            <person name="Retaux S."/>
            <person name="Rohner N."/>
            <person name="Searle S.M."/>
            <person name="Stahl B.A."/>
            <person name="Tabin C."/>
            <person name="Volff J.N."/>
            <person name="Yoshizawa M."/>
            <person name="Warren W.C."/>
        </authorList>
    </citation>
    <scope>NUCLEOTIDE SEQUENCE [LARGE SCALE GENOMIC DNA]</scope>
    <source>
        <strain evidence="6">female</strain>
    </source>
</reference>
<keyword evidence="2" id="KW-0446">Lipid-binding</keyword>
<dbReference type="Pfam" id="PF03765">
    <property type="entry name" value="CRAL_TRIO_N"/>
    <property type="match status" value="1"/>
</dbReference>
<evidence type="ECO:0000313" key="6">
    <source>
        <dbReference type="Proteomes" id="UP000018467"/>
    </source>
</evidence>
<dbReference type="GeneTree" id="ENSGT00940000157632"/>
<evidence type="ECO:0000256" key="3">
    <source>
        <dbReference type="ARBA" id="ARBA00023136"/>
    </source>
</evidence>
<reference evidence="5" key="3">
    <citation type="submission" date="2025-08" db="UniProtKB">
        <authorList>
            <consortium name="Ensembl"/>
        </authorList>
    </citation>
    <scope>IDENTIFICATION</scope>
</reference>
<dbReference type="STRING" id="7994.ENSAMXP00000038347"/>
<dbReference type="PANTHER" id="PTHR10174">
    <property type="entry name" value="ALPHA-TOCOPHEROL TRANSFER PROTEIN-RELATED"/>
    <property type="match status" value="1"/>
</dbReference>
<dbReference type="FunFam" id="1.10.8.20:FF:000001">
    <property type="entry name" value="Alpha-tocopherol transfer protein-like"/>
    <property type="match status" value="1"/>
</dbReference>
<organism evidence="5 6">
    <name type="scientific">Astyanax mexicanus</name>
    <name type="common">Blind cave fish</name>
    <name type="synonym">Astyanax fasciatus mexicanus</name>
    <dbReference type="NCBI Taxonomy" id="7994"/>
    <lineage>
        <taxon>Eukaryota</taxon>
        <taxon>Metazoa</taxon>
        <taxon>Chordata</taxon>
        <taxon>Craniata</taxon>
        <taxon>Vertebrata</taxon>
        <taxon>Euteleostomi</taxon>
        <taxon>Actinopterygii</taxon>
        <taxon>Neopterygii</taxon>
        <taxon>Teleostei</taxon>
        <taxon>Ostariophysi</taxon>
        <taxon>Characiformes</taxon>
        <taxon>Characoidei</taxon>
        <taxon>Acestrorhamphidae</taxon>
        <taxon>Acestrorhamphinae</taxon>
        <taxon>Astyanax</taxon>
    </lineage>
</organism>
<dbReference type="InterPro" id="IPR011074">
    <property type="entry name" value="CRAL/TRIO_N_dom"/>
</dbReference>
<accession>A0A3B1J7S0</accession>
<comment type="subcellular location">
    <subcellularLocation>
        <location evidence="1">Endomembrane system</location>
        <topology evidence="1">Peripheral membrane protein</topology>
    </subcellularLocation>
</comment>
<dbReference type="InterPro" id="IPR036273">
    <property type="entry name" value="CRAL/TRIO_N_dom_sf"/>
</dbReference>
<dbReference type="SUPFAM" id="SSF46938">
    <property type="entry name" value="CRAL/TRIO N-terminal domain"/>
    <property type="match status" value="1"/>
</dbReference>
<reference evidence="6" key="1">
    <citation type="submission" date="2013-03" db="EMBL/GenBank/DDBJ databases">
        <authorList>
            <person name="Jeffery W."/>
            <person name="Warren W."/>
            <person name="Wilson R.K."/>
        </authorList>
    </citation>
    <scope>NUCLEOTIDE SEQUENCE</scope>
    <source>
        <strain evidence="6">female</strain>
    </source>
</reference>
<dbReference type="PRINTS" id="PR00180">
    <property type="entry name" value="CRETINALDHBP"/>
</dbReference>
<gene>
    <name evidence="5" type="primary">CLVS2</name>
</gene>
<dbReference type="Proteomes" id="UP000018467">
    <property type="component" value="Unassembled WGS sequence"/>
</dbReference>
<dbReference type="OrthoDB" id="7837562at2759"/>
<evidence type="ECO:0000256" key="2">
    <source>
        <dbReference type="ARBA" id="ARBA00023121"/>
    </source>
</evidence>
<evidence type="ECO:0000256" key="1">
    <source>
        <dbReference type="ARBA" id="ARBA00004184"/>
    </source>
</evidence>
<dbReference type="GO" id="GO:0005768">
    <property type="term" value="C:endosome"/>
    <property type="evidence" value="ECO:0007669"/>
    <property type="project" value="TreeGrafter"/>
</dbReference>